<evidence type="ECO:0000256" key="2">
    <source>
        <dbReference type="ARBA" id="ARBA00022692"/>
    </source>
</evidence>
<sequence length="213" mass="22471">MSAELPQPSTTSLTDRVKNILIQPKEEWGRIDAEPATVAGIFKSYVVPLAAIGPIAGLIGMSVFGIRLLGFTYRLSFGAALSTAIASYVAALIGVYVLALILNTLAPNFGGEKSDVQAMKVAAYSCTASWIAGIFQLIPSLAWLAILGLYSLYLLWTGAPRLMRVPQDKAATYTIVTIVAAIVLFFLVGLVASSVTSMFAPRMPLPGGTLSVG</sequence>
<evidence type="ECO:0000259" key="6">
    <source>
        <dbReference type="Pfam" id="PF04893"/>
    </source>
</evidence>
<feature type="transmembrane region" description="Helical" evidence="5">
    <location>
        <begin position="122"/>
        <end position="155"/>
    </location>
</feature>
<protein>
    <recommendedName>
        <fullName evidence="6">Yip1 domain-containing protein</fullName>
    </recommendedName>
</protein>
<feature type="transmembrane region" description="Helical" evidence="5">
    <location>
        <begin position="175"/>
        <end position="200"/>
    </location>
</feature>
<gene>
    <name evidence="7" type="ORF">SCH01S_49_00450</name>
</gene>
<dbReference type="Pfam" id="PF04893">
    <property type="entry name" value="Yip1"/>
    <property type="match status" value="1"/>
</dbReference>
<evidence type="ECO:0000256" key="5">
    <source>
        <dbReference type="SAM" id="Phobius"/>
    </source>
</evidence>
<dbReference type="InterPro" id="IPR006977">
    <property type="entry name" value="Yip1_dom"/>
</dbReference>
<keyword evidence="4 5" id="KW-0472">Membrane</keyword>
<name>A0A0E9MT80_9SPHN</name>
<keyword evidence="2 5" id="KW-0812">Transmembrane</keyword>
<dbReference type="EMBL" id="BBWU01000049">
    <property type="protein sequence ID" value="GAO40631.1"/>
    <property type="molecule type" value="Genomic_DNA"/>
</dbReference>
<evidence type="ECO:0000256" key="4">
    <source>
        <dbReference type="ARBA" id="ARBA00023136"/>
    </source>
</evidence>
<proteinExistence type="predicted"/>
<evidence type="ECO:0000313" key="7">
    <source>
        <dbReference type="EMBL" id="GAO40631.1"/>
    </source>
</evidence>
<dbReference type="Proteomes" id="UP000033202">
    <property type="component" value="Unassembled WGS sequence"/>
</dbReference>
<comment type="caution">
    <text evidence="7">The sequence shown here is derived from an EMBL/GenBank/DDBJ whole genome shotgun (WGS) entry which is preliminary data.</text>
</comment>
<accession>A0A0E9MT80</accession>
<evidence type="ECO:0000256" key="3">
    <source>
        <dbReference type="ARBA" id="ARBA00022989"/>
    </source>
</evidence>
<evidence type="ECO:0000313" key="8">
    <source>
        <dbReference type="Proteomes" id="UP000033202"/>
    </source>
</evidence>
<dbReference type="GO" id="GO:0016020">
    <property type="term" value="C:membrane"/>
    <property type="evidence" value="ECO:0007669"/>
    <property type="project" value="UniProtKB-SubCell"/>
</dbReference>
<comment type="subcellular location">
    <subcellularLocation>
        <location evidence="1">Membrane</location>
        <topology evidence="1">Multi-pass membrane protein</topology>
    </subcellularLocation>
</comment>
<evidence type="ECO:0000256" key="1">
    <source>
        <dbReference type="ARBA" id="ARBA00004141"/>
    </source>
</evidence>
<reference evidence="7 8" key="1">
    <citation type="submission" date="2015-04" db="EMBL/GenBank/DDBJ databases">
        <title>Whole genome shotgun sequence of Sphingomonas changbaiensis NBRC 104936.</title>
        <authorList>
            <person name="Katano-Makiyama Y."/>
            <person name="Hosoyama A."/>
            <person name="Hashimoto M."/>
            <person name="Noguchi M."/>
            <person name="Tsuchikane K."/>
            <person name="Ohji S."/>
            <person name="Yamazoe A."/>
            <person name="Ichikawa N."/>
            <person name="Kimura A."/>
            <person name="Fujita N."/>
        </authorList>
    </citation>
    <scope>NUCLEOTIDE SEQUENCE [LARGE SCALE GENOMIC DNA]</scope>
    <source>
        <strain evidence="7 8">NBRC 104936</strain>
    </source>
</reference>
<feature type="transmembrane region" description="Helical" evidence="5">
    <location>
        <begin position="78"/>
        <end position="102"/>
    </location>
</feature>
<keyword evidence="8" id="KW-1185">Reference proteome</keyword>
<dbReference type="STRING" id="1219043.SCH01S_49_00450"/>
<keyword evidence="3 5" id="KW-1133">Transmembrane helix</keyword>
<dbReference type="RefSeq" id="WP_046349414.1">
    <property type="nucleotide sequence ID" value="NZ_BBWU01000049.1"/>
</dbReference>
<dbReference type="OrthoDB" id="7423401at2"/>
<feature type="transmembrane region" description="Helical" evidence="5">
    <location>
        <begin position="45"/>
        <end position="66"/>
    </location>
</feature>
<dbReference type="AlphaFoldDB" id="A0A0E9MT80"/>
<feature type="domain" description="Yip1" evidence="6">
    <location>
        <begin position="19"/>
        <end position="187"/>
    </location>
</feature>
<organism evidence="7 8">
    <name type="scientific">Sphingomonas changbaiensis NBRC 104936</name>
    <dbReference type="NCBI Taxonomy" id="1219043"/>
    <lineage>
        <taxon>Bacteria</taxon>
        <taxon>Pseudomonadati</taxon>
        <taxon>Pseudomonadota</taxon>
        <taxon>Alphaproteobacteria</taxon>
        <taxon>Sphingomonadales</taxon>
        <taxon>Sphingomonadaceae</taxon>
        <taxon>Sphingomonas</taxon>
    </lineage>
</organism>